<dbReference type="Gene3D" id="2.90.10.10">
    <property type="entry name" value="Bulb-type lectin domain"/>
    <property type="match status" value="1"/>
</dbReference>
<feature type="region of interest" description="Disordered" evidence="2">
    <location>
        <begin position="1"/>
        <end position="55"/>
    </location>
</feature>
<protein>
    <recommendedName>
        <fullName evidence="3">Bulb-type lectin domain-containing protein</fullName>
    </recommendedName>
</protein>
<dbReference type="RefSeq" id="WP_344434904.1">
    <property type="nucleotide sequence ID" value="NZ_BAAASL010000007.1"/>
</dbReference>
<dbReference type="NCBIfam" id="NF033679">
    <property type="entry name" value="DNRLRE_dom"/>
    <property type="match status" value="1"/>
</dbReference>
<dbReference type="Gene3D" id="2.60.40.10">
    <property type="entry name" value="Immunoglobulins"/>
    <property type="match status" value="1"/>
</dbReference>
<feature type="domain" description="Bulb-type lectin" evidence="3">
    <location>
        <begin position="979"/>
        <end position="1086"/>
    </location>
</feature>
<dbReference type="Pfam" id="PF13517">
    <property type="entry name" value="FG-GAP_3"/>
    <property type="match status" value="3"/>
</dbReference>
<feature type="compositionally biased region" description="Low complexity" evidence="2">
    <location>
        <begin position="1"/>
        <end position="20"/>
    </location>
</feature>
<dbReference type="PROSITE" id="PS50927">
    <property type="entry name" value="BULB_LECTIN"/>
    <property type="match status" value="1"/>
</dbReference>
<feature type="compositionally biased region" description="Low complexity" evidence="2">
    <location>
        <begin position="225"/>
        <end position="242"/>
    </location>
</feature>
<sequence>MPTATAARHASPASRAATASEPDDGSVSEEDKALQEAKSSGKPVELLSARTESSDTWANPDGAFSLRRYGSPVRIWRGSTWVPTDPTLVFASDGTVEPKASNVAVKFSGGGTGPMLSGIKDGRTLTLSWPTALPKPTLTGNVATYAEILPGVDLQLKAEVEGFSQLIVVKTAEAAKNPQLATLKFKMATDGLTVSTDEGTGSLTAANPAGQTVFTSPTPLMWDSATSASSPAARLPRAALTSGGTTEPGEVFEPPPGAKDAPMPTSVSGDTLQITPDQKLLTGAETQYPVYIDPSWAWGQRENWARVYRKYPDNSFWNAKEVARVGYENETYGLSRSFFQMSTSDFKGADILDATFRIKNVWSWSCNARPVELWHTGPISSKTTWNRQPSRIGKIDTVNAAKGWRGSDDCPAGNLEFNVKSKVQEAAAKKWSNITFGMYASDETDTFGWKKFDAKTAALEVKYNHPPTVPSKVGTNPRTSCDSGGSIGNTQVSLYATVDDPDAGNLTAQFQLFQAGSSTPLLDQSLSAAKGRTVTLPLPDAKVPTGDYQWRVRSKDPDGAYSPWSATCKFSVARARPANPPKITSAEFPPGENGWPANTGKARTTGHFALSPNGAGDVVQYGWFTDYDPAVKYIDAASVSSSPPAFKPPGFGPHFIYAFSIDKAKNRSDTATYLYYAGRSSERDGPNDVNGDANSDIWSVDTNGTLLTYAGQGNGQFSAATNGGQVFDGAQITFRGDWGGDGYNDLIALEYDAVAKRKRLWVYPNNGFGIATVDYSDGKRPLQVACPDKTPGNDEDPAGCAAGDDHWQDADQIVAPGDINGDGKPDLLVKEGKLLWAYYGDRASKFLDKVEPPVLVGGNDWDKFTVIAPGDLNGDGLADLWLRDNSNGDILRAYGKEGEKKGVLNPTTWGTSSRVKVGSGVTVAGYPVVGSSGDMNGDGIPDLWSRKSDNTVIGWAGEKTGSDFTGFTRGNVIDGVTGGSRIPAGTTLNAGDTFSSRSAKLTMQNDGNLVITSNANKQLWSTGTGNNPGAKAIMQSDGGLKVYKADGTTVLWDSKTSGAGGYALLQDRGNLVVSNAKGQSLWSSGTAIRHDYNGDGRSDLVSWYDVADGHDIMNVYSTGSDGVFKEPRLAYNAPAGTWDVSKLRFVTGDFNGDGRADVAALRDDGDGKAKLFTIPGKADGSFGEAFSSWSAPVGWNAERMTFEAGDFNGDGRDDIAVWYNAADGSDRLWTFTADVRGGFNEPFASYSAPDGQWDVANMKFVTGDFNGDGRDDISVLYGYADGTMKMHTFAAAPGGGFLNPVTSWSAAYDTWGFWENYRLHAGDFNGDGKDDIAYWYAYPDGRGALHTMLNRGTPTVTFAEPVKSSQSPAGQFVAKRMHIVIGDYDGDGRDDVGVLFGQTDNGLRMYTWLTKPDGRFNDPTAGWGLPANSMTWPRIREINSYNSDYSSLR</sequence>
<comment type="caution">
    <text evidence="4">The sequence shown here is derived from an EMBL/GenBank/DDBJ whole genome shotgun (WGS) entry which is preliminary data.</text>
</comment>
<organism evidence="4 5">
    <name type="scientific">Streptomyces luteosporeus</name>
    <dbReference type="NCBI Taxonomy" id="173856"/>
    <lineage>
        <taxon>Bacteria</taxon>
        <taxon>Bacillati</taxon>
        <taxon>Actinomycetota</taxon>
        <taxon>Actinomycetes</taxon>
        <taxon>Kitasatosporales</taxon>
        <taxon>Streptomycetaceae</taxon>
        <taxon>Streptomyces</taxon>
    </lineage>
</organism>
<evidence type="ECO:0000313" key="5">
    <source>
        <dbReference type="Proteomes" id="UP001500886"/>
    </source>
</evidence>
<dbReference type="Gene3D" id="2.130.10.130">
    <property type="entry name" value="Integrin alpha, N-terminal"/>
    <property type="match status" value="1"/>
</dbReference>
<dbReference type="InterPro" id="IPR013517">
    <property type="entry name" value="FG-GAP"/>
</dbReference>
<reference evidence="4 5" key="1">
    <citation type="journal article" date="2019" name="Int. J. Syst. Evol. Microbiol.">
        <title>The Global Catalogue of Microorganisms (GCM) 10K type strain sequencing project: providing services to taxonomists for standard genome sequencing and annotation.</title>
        <authorList>
            <consortium name="The Broad Institute Genomics Platform"/>
            <consortium name="The Broad Institute Genome Sequencing Center for Infectious Disease"/>
            <person name="Wu L."/>
            <person name="Ma J."/>
        </authorList>
    </citation>
    <scope>NUCLEOTIDE SEQUENCE [LARGE SCALE GENOMIC DNA]</scope>
    <source>
        <strain evidence="4 5">JCM 4542</strain>
    </source>
</reference>
<dbReference type="Gene3D" id="2.90.10.30">
    <property type="match status" value="1"/>
</dbReference>
<dbReference type="SUPFAM" id="SSF69318">
    <property type="entry name" value="Integrin alpha N-terminal domain"/>
    <property type="match status" value="3"/>
</dbReference>
<accession>A0ABN3TSZ2</accession>
<proteinExistence type="predicted"/>
<dbReference type="InterPro" id="IPR001480">
    <property type="entry name" value="Bulb-type_lectin_dom"/>
</dbReference>
<name>A0ABN3TSZ2_9ACTN</name>
<gene>
    <name evidence="4" type="ORF">GCM10010315_23160</name>
</gene>
<dbReference type="SUPFAM" id="SSF51110">
    <property type="entry name" value="alpha-D-mannose-specific plant lectins"/>
    <property type="match status" value="1"/>
</dbReference>
<dbReference type="InterPro" id="IPR013783">
    <property type="entry name" value="Ig-like_fold"/>
</dbReference>
<evidence type="ECO:0000256" key="1">
    <source>
        <dbReference type="ARBA" id="ARBA00022729"/>
    </source>
</evidence>
<dbReference type="PANTHER" id="PTHR46580:SF2">
    <property type="entry name" value="MAM DOMAIN-CONTAINING PROTEIN"/>
    <property type="match status" value="1"/>
</dbReference>
<dbReference type="PANTHER" id="PTHR46580">
    <property type="entry name" value="SENSOR KINASE-RELATED"/>
    <property type="match status" value="1"/>
</dbReference>
<feature type="region of interest" description="Disordered" evidence="2">
    <location>
        <begin position="225"/>
        <end position="267"/>
    </location>
</feature>
<keyword evidence="5" id="KW-1185">Reference proteome</keyword>
<keyword evidence="1" id="KW-0732">Signal</keyword>
<dbReference type="EMBL" id="BAAASL010000007">
    <property type="protein sequence ID" value="GAA2714949.1"/>
    <property type="molecule type" value="Genomic_DNA"/>
</dbReference>
<evidence type="ECO:0000256" key="2">
    <source>
        <dbReference type="SAM" id="MobiDB-lite"/>
    </source>
</evidence>
<dbReference type="InterPro" id="IPR036426">
    <property type="entry name" value="Bulb-type_lectin_dom_sf"/>
</dbReference>
<evidence type="ECO:0000259" key="3">
    <source>
        <dbReference type="PROSITE" id="PS50927"/>
    </source>
</evidence>
<dbReference type="Gene3D" id="2.40.128.340">
    <property type="match status" value="3"/>
</dbReference>
<evidence type="ECO:0000313" key="4">
    <source>
        <dbReference type="EMBL" id="GAA2714949.1"/>
    </source>
</evidence>
<dbReference type="SMART" id="SM00108">
    <property type="entry name" value="B_lectin"/>
    <property type="match status" value="1"/>
</dbReference>
<dbReference type="InterPro" id="IPR028994">
    <property type="entry name" value="Integrin_alpha_N"/>
</dbReference>
<feature type="region of interest" description="Disordered" evidence="2">
    <location>
        <begin position="581"/>
        <end position="600"/>
    </location>
</feature>
<dbReference type="Proteomes" id="UP001500886">
    <property type="component" value="Unassembled WGS sequence"/>
</dbReference>